<evidence type="ECO:0000256" key="14">
    <source>
        <dbReference type="SAM" id="SignalP"/>
    </source>
</evidence>
<dbReference type="InterPro" id="IPR006046">
    <property type="entry name" value="Alpha_amylase"/>
</dbReference>
<feature type="signal peptide" evidence="14">
    <location>
        <begin position="1"/>
        <end position="19"/>
    </location>
</feature>
<dbReference type="GO" id="GO:0046872">
    <property type="term" value="F:metal ion binding"/>
    <property type="evidence" value="ECO:0007669"/>
    <property type="project" value="UniProtKB-KW"/>
</dbReference>
<dbReference type="Pfam" id="PF02806">
    <property type="entry name" value="Alpha-amylase_C"/>
    <property type="match status" value="1"/>
</dbReference>
<evidence type="ECO:0000256" key="10">
    <source>
        <dbReference type="ARBA" id="ARBA00023326"/>
    </source>
</evidence>
<dbReference type="SUPFAM" id="SSF51445">
    <property type="entry name" value="(Trans)glycosidases"/>
    <property type="match status" value="1"/>
</dbReference>
<dbReference type="InterPro" id="IPR006048">
    <property type="entry name" value="A-amylase/branching_C"/>
</dbReference>
<keyword evidence="6 12" id="KW-0378">Hydrolase</keyword>
<feature type="chain" id="PRO_5019452015" description="Alpha-amylase" evidence="14">
    <location>
        <begin position="20"/>
        <end position="590"/>
    </location>
</feature>
<proteinExistence type="inferred from homology"/>
<evidence type="ECO:0000256" key="6">
    <source>
        <dbReference type="ARBA" id="ARBA00022801"/>
    </source>
</evidence>
<dbReference type="InterPro" id="IPR013784">
    <property type="entry name" value="Carb-bd-like_fold"/>
</dbReference>
<dbReference type="Proteomes" id="UP000284842">
    <property type="component" value="Unassembled WGS sequence"/>
</dbReference>
<dbReference type="InterPro" id="IPR006047">
    <property type="entry name" value="GH13_cat_dom"/>
</dbReference>
<evidence type="ECO:0000256" key="11">
    <source>
        <dbReference type="RuleBase" id="RU003615"/>
    </source>
</evidence>
<dbReference type="EC" id="3.2.1.1" evidence="4 12"/>
<keyword evidence="9 12" id="KW-0326">Glycosidase</keyword>
<dbReference type="SMART" id="SM00632">
    <property type="entry name" value="Aamy_C"/>
    <property type="match status" value="1"/>
</dbReference>
<gene>
    <name evidence="16" type="ORF">CVT24_008976</name>
</gene>
<dbReference type="Gene3D" id="2.60.40.10">
    <property type="entry name" value="Immunoglobulins"/>
    <property type="match status" value="1"/>
</dbReference>
<dbReference type="FunFam" id="2.60.40.10:FF:000552">
    <property type="entry name" value="Related to glucoamylase"/>
    <property type="match status" value="1"/>
</dbReference>
<evidence type="ECO:0000256" key="1">
    <source>
        <dbReference type="ARBA" id="ARBA00000548"/>
    </source>
</evidence>
<dbReference type="Gene3D" id="2.60.40.1180">
    <property type="entry name" value="Golgi alpha-mannosidase II"/>
    <property type="match status" value="1"/>
</dbReference>
<comment type="similarity">
    <text evidence="3 11">Belongs to the glycosyl hydrolase 13 family.</text>
</comment>
<dbReference type="AlphaFoldDB" id="A0A409YAP2"/>
<feature type="compositionally biased region" description="Gly residues" evidence="13">
    <location>
        <begin position="475"/>
        <end position="494"/>
    </location>
</feature>
<keyword evidence="10" id="KW-0624">Polysaccharide degradation</keyword>
<name>A0A409YAP2_9AGAR</name>
<dbReference type="InterPro" id="IPR013783">
    <property type="entry name" value="Ig-like_fold"/>
</dbReference>
<dbReference type="SMART" id="SM00642">
    <property type="entry name" value="Aamy"/>
    <property type="match status" value="1"/>
</dbReference>
<evidence type="ECO:0000256" key="12">
    <source>
        <dbReference type="RuleBase" id="RU361134"/>
    </source>
</evidence>
<dbReference type="Gene3D" id="3.20.20.80">
    <property type="entry name" value="Glycosidases"/>
    <property type="match status" value="1"/>
</dbReference>
<evidence type="ECO:0000256" key="4">
    <source>
        <dbReference type="ARBA" id="ARBA00012595"/>
    </source>
</evidence>
<evidence type="ECO:0000256" key="8">
    <source>
        <dbReference type="ARBA" id="ARBA00023277"/>
    </source>
</evidence>
<comment type="catalytic activity">
    <reaction evidence="1 12">
        <text>Endohydrolysis of (1-&gt;4)-alpha-D-glucosidic linkages in polysaccharides containing three or more (1-&gt;4)-alpha-linked D-glucose units.</text>
        <dbReference type="EC" id="3.2.1.1"/>
    </reaction>
</comment>
<protein>
    <recommendedName>
        <fullName evidence="4 12">Alpha-amylase</fullName>
        <ecNumber evidence="4 12">3.2.1.1</ecNumber>
    </recommendedName>
</protein>
<feature type="domain" description="CBM20" evidence="15">
    <location>
        <begin position="491"/>
        <end position="590"/>
    </location>
</feature>
<evidence type="ECO:0000313" key="17">
    <source>
        <dbReference type="Proteomes" id="UP000284842"/>
    </source>
</evidence>
<organism evidence="16 17">
    <name type="scientific">Panaeolus cyanescens</name>
    <dbReference type="NCBI Taxonomy" id="181874"/>
    <lineage>
        <taxon>Eukaryota</taxon>
        <taxon>Fungi</taxon>
        <taxon>Dikarya</taxon>
        <taxon>Basidiomycota</taxon>
        <taxon>Agaricomycotina</taxon>
        <taxon>Agaricomycetes</taxon>
        <taxon>Agaricomycetidae</taxon>
        <taxon>Agaricales</taxon>
        <taxon>Agaricineae</taxon>
        <taxon>Galeropsidaceae</taxon>
        <taxon>Panaeolus</taxon>
    </lineage>
</organism>
<dbReference type="InParanoid" id="A0A409YAP2"/>
<dbReference type="InterPro" id="IPR013780">
    <property type="entry name" value="Glyco_hydro_b"/>
</dbReference>
<keyword evidence="7" id="KW-0106">Calcium</keyword>
<evidence type="ECO:0000313" key="16">
    <source>
        <dbReference type="EMBL" id="PPR00074.1"/>
    </source>
</evidence>
<dbReference type="CDD" id="cd11317">
    <property type="entry name" value="AmyAc_bac_euk_AmyA"/>
    <property type="match status" value="1"/>
</dbReference>
<dbReference type="SUPFAM" id="SSF49452">
    <property type="entry name" value="Starch-binding domain-like"/>
    <property type="match status" value="1"/>
</dbReference>
<evidence type="ECO:0000259" key="15">
    <source>
        <dbReference type="PROSITE" id="PS51166"/>
    </source>
</evidence>
<dbReference type="InterPro" id="IPR031319">
    <property type="entry name" value="A-amylase_C"/>
</dbReference>
<dbReference type="OrthoDB" id="550577at2759"/>
<comment type="caution">
    <text evidence="16">The sequence shown here is derived from an EMBL/GenBank/DDBJ whole genome shotgun (WGS) entry which is preliminary data.</text>
</comment>
<dbReference type="InterPro" id="IPR017853">
    <property type="entry name" value="GH"/>
</dbReference>
<dbReference type="Pfam" id="PF00686">
    <property type="entry name" value="CBM_20"/>
    <property type="match status" value="1"/>
</dbReference>
<keyword evidence="5" id="KW-0479">Metal-binding</keyword>
<dbReference type="PRINTS" id="PR00110">
    <property type="entry name" value="ALPHAAMYLASE"/>
</dbReference>
<dbReference type="GO" id="GO:0000272">
    <property type="term" value="P:polysaccharide catabolic process"/>
    <property type="evidence" value="ECO:0007669"/>
    <property type="project" value="UniProtKB-KW"/>
</dbReference>
<dbReference type="SMART" id="SM01065">
    <property type="entry name" value="CBM_2"/>
    <property type="match status" value="1"/>
</dbReference>
<dbReference type="PROSITE" id="PS51166">
    <property type="entry name" value="CBM20"/>
    <property type="match status" value="1"/>
</dbReference>
<keyword evidence="17" id="KW-1185">Reference proteome</keyword>
<dbReference type="PANTHER" id="PTHR43447">
    <property type="entry name" value="ALPHA-AMYLASE"/>
    <property type="match status" value="1"/>
</dbReference>
<evidence type="ECO:0000256" key="7">
    <source>
        <dbReference type="ARBA" id="ARBA00022837"/>
    </source>
</evidence>
<evidence type="ECO:0000256" key="13">
    <source>
        <dbReference type="SAM" id="MobiDB-lite"/>
    </source>
</evidence>
<keyword evidence="14" id="KW-0732">Signal</keyword>
<sequence length="590" mass="62354">MLDSVFLTLAIGLLPYVLASPLPVNSTSGLYARGPSGNKVVAIQMFGWNWDSIAAECTNFIGPAGYGFVQSNPPQEHIQGSQWWTDYQPVSYQLNSKRGNRAQFANMVNTCRAAGVSIIADTIWNHMAGIGGGTGTGGSSFTQYNYPGLYGSQDFHYCGSPGNDINNYFDRYNVQNCELVNLSDLKTESDYVRGKLAGYANDLLSLGVEGLRLDAAKHIPSGDIANIISRLSRRPYITQEVIFGNGEPVTPNEYVGNGDVQEFRYTSALKDAFQNGNIASLQNLENRGWVSGPGANVFVDNHDTERNGASLSYKSSNNAYVLATVFKLAYPYGAPTILSSFSFSDHDAGAPNGGYGRCSATGGSDGWVCQHRWIAISGMVGFRNTVGSGSLVNWVSPAANRIAFGRGSAGYVAINNADSAWSATFRTSLPDGTYCDVISGKSSGSSCTGASYTVSGGSFSANVPARSAVALHTGQKGGSNGGTDPGNPGGGTPGGTVQVSFEQNASTIMGENIFIVGSISELASWNPASAIALSSASYPVWKVTIPLPAGTTFEYKFIKKNGGSVVWESDSNRQATVNSSGSQMITTSWK</sequence>
<feature type="region of interest" description="Disordered" evidence="13">
    <location>
        <begin position="472"/>
        <end position="495"/>
    </location>
</feature>
<dbReference type="GO" id="GO:2001070">
    <property type="term" value="F:starch binding"/>
    <property type="evidence" value="ECO:0007669"/>
    <property type="project" value="InterPro"/>
</dbReference>
<accession>A0A409YAP2</accession>
<evidence type="ECO:0000256" key="2">
    <source>
        <dbReference type="ARBA" id="ARBA00001913"/>
    </source>
</evidence>
<dbReference type="InterPro" id="IPR002044">
    <property type="entry name" value="CBM20"/>
</dbReference>
<evidence type="ECO:0000256" key="9">
    <source>
        <dbReference type="ARBA" id="ARBA00023295"/>
    </source>
</evidence>
<dbReference type="EMBL" id="NHTK01001335">
    <property type="protein sequence ID" value="PPR00074.1"/>
    <property type="molecule type" value="Genomic_DNA"/>
</dbReference>
<reference evidence="16 17" key="1">
    <citation type="journal article" date="2018" name="Evol. Lett.">
        <title>Horizontal gene cluster transfer increased hallucinogenic mushroom diversity.</title>
        <authorList>
            <person name="Reynolds H.T."/>
            <person name="Vijayakumar V."/>
            <person name="Gluck-Thaler E."/>
            <person name="Korotkin H.B."/>
            <person name="Matheny P.B."/>
            <person name="Slot J.C."/>
        </authorList>
    </citation>
    <scope>NUCLEOTIDE SEQUENCE [LARGE SCALE GENOMIC DNA]</scope>
    <source>
        <strain evidence="16 17">2629</strain>
    </source>
</reference>
<dbReference type="SUPFAM" id="SSF51011">
    <property type="entry name" value="Glycosyl hydrolase domain"/>
    <property type="match status" value="1"/>
</dbReference>
<comment type="cofactor">
    <cofactor evidence="2">
        <name>Ca(2+)</name>
        <dbReference type="ChEBI" id="CHEBI:29108"/>
    </cofactor>
</comment>
<dbReference type="GO" id="GO:0004556">
    <property type="term" value="F:alpha-amylase activity"/>
    <property type="evidence" value="ECO:0007669"/>
    <property type="project" value="UniProtKB-UniRule"/>
</dbReference>
<evidence type="ECO:0000256" key="5">
    <source>
        <dbReference type="ARBA" id="ARBA00022723"/>
    </source>
</evidence>
<keyword evidence="8 12" id="KW-0119">Carbohydrate metabolism</keyword>
<dbReference type="Pfam" id="PF00128">
    <property type="entry name" value="Alpha-amylase"/>
    <property type="match status" value="1"/>
</dbReference>
<evidence type="ECO:0000256" key="3">
    <source>
        <dbReference type="ARBA" id="ARBA00008061"/>
    </source>
</evidence>
<dbReference type="STRING" id="181874.A0A409YAP2"/>